<keyword evidence="2" id="KW-1185">Reference proteome</keyword>
<organism evidence="1 2">
    <name type="scientific">Glossina pallidipes</name>
    <name type="common">Tsetse fly</name>
    <dbReference type="NCBI Taxonomy" id="7398"/>
    <lineage>
        <taxon>Eukaryota</taxon>
        <taxon>Metazoa</taxon>
        <taxon>Ecdysozoa</taxon>
        <taxon>Arthropoda</taxon>
        <taxon>Hexapoda</taxon>
        <taxon>Insecta</taxon>
        <taxon>Pterygota</taxon>
        <taxon>Neoptera</taxon>
        <taxon>Endopterygota</taxon>
        <taxon>Diptera</taxon>
        <taxon>Brachycera</taxon>
        <taxon>Muscomorpha</taxon>
        <taxon>Hippoboscoidea</taxon>
        <taxon>Glossinidae</taxon>
        <taxon>Glossina</taxon>
    </lineage>
</organism>
<name>A0A1A9ZL08_GLOPL</name>
<accession>A0A1A9ZL08</accession>
<evidence type="ECO:0000313" key="2">
    <source>
        <dbReference type="Proteomes" id="UP000092445"/>
    </source>
</evidence>
<dbReference type="AlphaFoldDB" id="A0A1A9ZL08"/>
<dbReference type="EnsemblMetazoa" id="GPAI017974-RA">
    <property type="protein sequence ID" value="GPAI017974-PA"/>
    <property type="gene ID" value="GPAI017974"/>
</dbReference>
<reference evidence="1" key="2">
    <citation type="submission" date="2020-05" db="UniProtKB">
        <authorList>
            <consortium name="EnsemblMetazoa"/>
        </authorList>
    </citation>
    <scope>IDENTIFICATION</scope>
    <source>
        <strain evidence="1">IAEA</strain>
    </source>
</reference>
<dbReference type="Proteomes" id="UP000092445">
    <property type="component" value="Unassembled WGS sequence"/>
</dbReference>
<evidence type="ECO:0000313" key="1">
    <source>
        <dbReference type="EnsemblMetazoa" id="GPAI017974-PA"/>
    </source>
</evidence>
<reference evidence="2" key="1">
    <citation type="submission" date="2014-03" db="EMBL/GenBank/DDBJ databases">
        <authorList>
            <person name="Aksoy S."/>
            <person name="Warren W."/>
            <person name="Wilson R.K."/>
        </authorList>
    </citation>
    <scope>NUCLEOTIDE SEQUENCE [LARGE SCALE GENOMIC DNA]</scope>
    <source>
        <strain evidence="2">IAEA</strain>
    </source>
</reference>
<dbReference type="VEuPathDB" id="VectorBase:GPAI017974"/>
<protein>
    <submittedName>
        <fullName evidence="1">Uncharacterized protein</fullName>
    </submittedName>
</protein>
<sequence>MTSKCYRSREKKLLFFHSSNKSLRQLTLKRELDFKIRELISMLLNNEIGLPRSRFSDLLRSFLHFALNLRFCTAACTRFDLRLGFCCITSKFEWVASSKGSLSTGNGKGISNHTARRVVLIFAHQLIDMGWVFRD</sequence>
<proteinExistence type="predicted"/>